<dbReference type="GO" id="GO:0004357">
    <property type="term" value="F:glutamate-cysteine ligase activity"/>
    <property type="evidence" value="ECO:0007669"/>
    <property type="project" value="UniProtKB-EC"/>
</dbReference>
<dbReference type="GO" id="GO:0042398">
    <property type="term" value="P:modified amino acid biosynthetic process"/>
    <property type="evidence" value="ECO:0007669"/>
    <property type="project" value="InterPro"/>
</dbReference>
<dbReference type="InterPro" id="IPR011793">
    <property type="entry name" value="YbdK"/>
</dbReference>
<dbReference type="Gene3D" id="3.30.590.20">
    <property type="match status" value="1"/>
</dbReference>
<dbReference type="InterPro" id="IPR014746">
    <property type="entry name" value="Gln_synth/guanido_kin_cat_dom"/>
</dbReference>
<evidence type="ECO:0000256" key="4">
    <source>
        <dbReference type="ARBA" id="ARBA00048819"/>
    </source>
</evidence>
<dbReference type="Pfam" id="PF04107">
    <property type="entry name" value="GCS2"/>
    <property type="match status" value="1"/>
</dbReference>
<dbReference type="GO" id="GO:0005524">
    <property type="term" value="F:ATP binding"/>
    <property type="evidence" value="ECO:0007669"/>
    <property type="project" value="UniProtKB-KW"/>
</dbReference>
<dbReference type="HAMAP" id="MF_01609">
    <property type="entry name" value="Glu_cys_ligase_2"/>
    <property type="match status" value="1"/>
</dbReference>
<evidence type="ECO:0000256" key="2">
    <source>
        <dbReference type="ARBA" id="ARBA00022741"/>
    </source>
</evidence>
<evidence type="ECO:0000313" key="6">
    <source>
        <dbReference type="EMBL" id="MCS7481549.1"/>
    </source>
</evidence>
<evidence type="ECO:0000256" key="1">
    <source>
        <dbReference type="ARBA" id="ARBA00022598"/>
    </source>
</evidence>
<protein>
    <recommendedName>
        <fullName evidence="5">Putative glutamate--cysteine ligase 2</fullName>
        <ecNumber evidence="5">6.3.2.2</ecNumber>
    </recommendedName>
    <alternativeName>
        <fullName evidence="5">Gamma-glutamylcysteine synthetase 2</fullName>
        <shortName evidence="5">GCS 2</shortName>
        <shortName evidence="5">Gamma-GCS 2</shortName>
    </alternativeName>
</protein>
<comment type="caution">
    <text evidence="6">The sequence shown here is derived from an EMBL/GenBank/DDBJ whole genome shotgun (WGS) entry which is preliminary data.</text>
</comment>
<dbReference type="SUPFAM" id="SSF55931">
    <property type="entry name" value="Glutamine synthetase/guanido kinase"/>
    <property type="match status" value="1"/>
</dbReference>
<dbReference type="Proteomes" id="UP001141259">
    <property type="component" value="Unassembled WGS sequence"/>
</dbReference>
<dbReference type="EMBL" id="JANYMP010000018">
    <property type="protein sequence ID" value="MCS7481549.1"/>
    <property type="molecule type" value="Genomic_DNA"/>
</dbReference>
<dbReference type="NCBIfam" id="TIGR02050">
    <property type="entry name" value="gshA_cyan_rel"/>
    <property type="match status" value="1"/>
</dbReference>
<keyword evidence="1 5" id="KW-0436">Ligase</keyword>
<keyword evidence="2 5" id="KW-0547">Nucleotide-binding</keyword>
<reference evidence="6" key="1">
    <citation type="submission" date="2022-08" db="EMBL/GenBank/DDBJ databases">
        <authorList>
            <person name="Tistechok S."/>
            <person name="Samborskyy M."/>
            <person name="Roman I."/>
        </authorList>
    </citation>
    <scope>NUCLEOTIDE SEQUENCE</scope>
    <source>
        <strain evidence="6">DSM 103496</strain>
    </source>
</reference>
<dbReference type="InterPro" id="IPR006336">
    <property type="entry name" value="GCS2"/>
</dbReference>
<dbReference type="EC" id="6.3.2.2" evidence="5"/>
<gene>
    <name evidence="6" type="ORF">NZH93_32235</name>
</gene>
<proteinExistence type="inferred from homology"/>
<keyword evidence="3 5" id="KW-0067">ATP-binding</keyword>
<keyword evidence="7" id="KW-1185">Reference proteome</keyword>
<comment type="function">
    <text evidence="5">ATP-dependent carboxylate-amine ligase which exhibits weak glutamate--cysteine ligase activity.</text>
</comment>
<accession>A0A9X2VRY6</accession>
<dbReference type="AlphaFoldDB" id="A0A9X2VRY6"/>
<dbReference type="NCBIfam" id="NF010041">
    <property type="entry name" value="PRK13517.1-1"/>
    <property type="match status" value="1"/>
</dbReference>
<evidence type="ECO:0000313" key="7">
    <source>
        <dbReference type="Proteomes" id="UP001141259"/>
    </source>
</evidence>
<comment type="catalytic activity">
    <reaction evidence="4 5">
        <text>L-cysteine + L-glutamate + ATP = gamma-L-glutamyl-L-cysteine + ADP + phosphate + H(+)</text>
        <dbReference type="Rhea" id="RHEA:13285"/>
        <dbReference type="ChEBI" id="CHEBI:15378"/>
        <dbReference type="ChEBI" id="CHEBI:29985"/>
        <dbReference type="ChEBI" id="CHEBI:30616"/>
        <dbReference type="ChEBI" id="CHEBI:35235"/>
        <dbReference type="ChEBI" id="CHEBI:43474"/>
        <dbReference type="ChEBI" id="CHEBI:58173"/>
        <dbReference type="ChEBI" id="CHEBI:456216"/>
        <dbReference type="EC" id="6.3.2.2"/>
    </reaction>
</comment>
<sequence length="375" mass="40244">MGTTETSQLPRPRTLFDKALTVGVEEEFLLVDAVTRTVAPLAPAVLGTESPYDLQAELTEFQVESATPVCRSMSEVRDSLVATRSALKSMAATHGAKIVATGTPILGDVKPVPLTDDPRYRRMVGEYGKLVQELTICGCHVHVGIPDDDAGVLISNHLRPWLPVLLALSANSPFVDGRDTGYSSWRYLSWSPWPSAGAPPHFASGEEYQQARRGMLDSGAAMDTATVYWDVRLSANHPTVELRVCDVAATVDEAVLIAALTRGVAAMALSSRVPALDVAPHALRAALWRAARDGVEGTNVDLRTGALVRASTQVQELVTWARPALEAAGDYELVTDGVDRVLLDGSGAARQRRAFQRRGELVDVVDLLVEQTAAG</sequence>
<name>A0A9X2VRY6_9PSEU</name>
<dbReference type="RefSeq" id="WP_259627034.1">
    <property type="nucleotide sequence ID" value="NZ_JANYMP010000018.1"/>
</dbReference>
<dbReference type="PANTHER" id="PTHR36510">
    <property type="entry name" value="GLUTAMATE--CYSTEINE LIGASE 2-RELATED"/>
    <property type="match status" value="1"/>
</dbReference>
<organism evidence="6 7">
    <name type="scientific">Umezawaea endophytica</name>
    <dbReference type="NCBI Taxonomy" id="1654476"/>
    <lineage>
        <taxon>Bacteria</taxon>
        <taxon>Bacillati</taxon>
        <taxon>Actinomycetota</taxon>
        <taxon>Actinomycetes</taxon>
        <taxon>Pseudonocardiales</taxon>
        <taxon>Pseudonocardiaceae</taxon>
        <taxon>Umezawaea</taxon>
    </lineage>
</organism>
<evidence type="ECO:0000256" key="3">
    <source>
        <dbReference type="ARBA" id="ARBA00022840"/>
    </source>
</evidence>
<dbReference type="PANTHER" id="PTHR36510:SF1">
    <property type="entry name" value="GLUTAMATE--CYSTEINE LIGASE 2-RELATED"/>
    <property type="match status" value="1"/>
</dbReference>
<dbReference type="InterPro" id="IPR050141">
    <property type="entry name" value="GCL_type2/YbdK_subfam"/>
</dbReference>
<evidence type="ECO:0000256" key="5">
    <source>
        <dbReference type="HAMAP-Rule" id="MF_01609"/>
    </source>
</evidence>
<comment type="similarity">
    <text evidence="5">Belongs to the glutamate--cysteine ligase type 2 family. YbdK subfamily.</text>
</comment>